<dbReference type="PROSITE" id="PS50908">
    <property type="entry name" value="RWD"/>
    <property type="match status" value="1"/>
</dbReference>
<dbReference type="InterPro" id="IPR049567">
    <property type="entry name" value="WDR59-like"/>
</dbReference>
<evidence type="ECO:0000256" key="5">
    <source>
        <dbReference type="SAM" id="MobiDB-lite"/>
    </source>
</evidence>
<evidence type="ECO:0000256" key="4">
    <source>
        <dbReference type="PROSITE-ProRule" id="PRU00221"/>
    </source>
</evidence>
<dbReference type="GO" id="GO:0035591">
    <property type="term" value="F:signaling adaptor activity"/>
    <property type="evidence" value="ECO:0007669"/>
    <property type="project" value="TreeGrafter"/>
</dbReference>
<evidence type="ECO:0000259" key="6">
    <source>
        <dbReference type="PROSITE" id="PS50908"/>
    </source>
</evidence>
<sequence>MSIRWSIEQNVKDLKDLQASTMAVDCLGQWVLLGGKRALTLMSLENHDHVRKIDRNSKYDISCVQWNPHAVAAEKFAVACGQKLDVYHWQDGSNSSKPICSIKAHSRVVSDLDWSPFDVNILASCSVDSYTFLWDIREPKKPTGSFQTVAGASQVQWNKVTNNTFATTHEGDVRIWDPRKGNTAVQYIAAHPSKIYGLDWSPFSEYNLATCSQDCTVKFWDVTNSKRQEEVLVSGSPVWKARYTPFQIGLVTLVLPQLTREPYLYLWNISNLKQPVHTFVGHADVVLDFHWRNKAKGSNDYQLVTWSKDQSLRIWKIDSNLQKLCRQDAANFMDDNIPENLLPEDDEIARVSVSAGTREPSFTSIFHQPQTLLQEFSLVNKDIPRVAFEKMDADSRTCTVSAVSKGHCASLVVTFPVSYPNNAAPTFQFTQRTTLQTSQKNVLLQALEDTSQQHVKRNRSCLEPCLRQLTANLDKLTDVEHQTPDNEDQFTLPTKSGAPIVPNFYYIGHQDSSVPFPRTSGARFCSAGYLVCFGRQASSKKAYTERTPKSLSVLAYLQSGMRSPQSTSSYSVFSRSPPTSDGMFSISNYYAFKEKKRNRSRCRSKDTLDSKGRDSELKKMPKVNPVIIYDVLPLQMLNKQLAENYIIQLNDIPKMCSHNGNAALAVGRKDLVQMWSWLALVAGGGQDFSKDPFDGAPWAQHTFGRKLIKSLLDHYMSIYDIQTCAMLSCLLWTKSVAQQLQQPPHSPKPDKENIPPNSDHSYVDRGSSPEDWNILFLNEYSMPNCLRSNIEDEWPSLTPSVTFPCTALKETCSQFNITALVHTAINLRRSNSWSDSYEGFRFTESGKDQKESETEQHSKNCCLLDPSQSRQYENFKKSYSNILHKCQLFNKSAEVQKHMAVLPEQKSTLGVPCQLLFNRNKPLVKNSSDFEFKAICHYCLHETKGPQCDNCHKVALQCAVCQIGVRGSASFCLVCGHGGHTLHMSHWFLSYSQCPSGCGCLCIERNLIEAL</sequence>
<feature type="region of interest" description="Disordered" evidence="5">
    <location>
        <begin position="597"/>
        <end position="616"/>
    </location>
</feature>
<evidence type="ECO:0000313" key="7">
    <source>
        <dbReference type="Proteomes" id="UP000515154"/>
    </source>
</evidence>
<evidence type="ECO:0000256" key="3">
    <source>
        <dbReference type="ARBA" id="ARBA00038452"/>
    </source>
</evidence>
<protein>
    <submittedName>
        <fullName evidence="8">GATOR complex protein WDR59 isoform X1</fullName>
    </submittedName>
</protein>
<dbReference type="GO" id="GO:0034198">
    <property type="term" value="P:cellular response to amino acid starvation"/>
    <property type="evidence" value="ECO:0007669"/>
    <property type="project" value="TreeGrafter"/>
</dbReference>
<organism evidence="7 8">
    <name type="scientific">Octopus sinensis</name>
    <name type="common">East Asian common octopus</name>
    <dbReference type="NCBI Taxonomy" id="2607531"/>
    <lineage>
        <taxon>Eukaryota</taxon>
        <taxon>Metazoa</taxon>
        <taxon>Spiralia</taxon>
        <taxon>Lophotrochozoa</taxon>
        <taxon>Mollusca</taxon>
        <taxon>Cephalopoda</taxon>
        <taxon>Coleoidea</taxon>
        <taxon>Octopodiformes</taxon>
        <taxon>Octopoda</taxon>
        <taxon>Incirrata</taxon>
        <taxon>Octopodidae</taxon>
        <taxon>Octopus</taxon>
    </lineage>
</organism>
<dbReference type="InterPro" id="IPR049566">
    <property type="entry name" value="WDR59_RTC1-like_RING_Znf"/>
</dbReference>
<dbReference type="SMART" id="SM00320">
    <property type="entry name" value="WD40"/>
    <property type="match status" value="5"/>
</dbReference>
<dbReference type="PANTHER" id="PTHR46170:SF1">
    <property type="entry name" value="GATOR COMPLEX PROTEIN WDR59"/>
    <property type="match status" value="1"/>
</dbReference>
<dbReference type="Gene3D" id="2.130.10.10">
    <property type="entry name" value="YVTN repeat-like/Quinoprotein amine dehydrogenase"/>
    <property type="match status" value="2"/>
</dbReference>
<evidence type="ECO:0000256" key="2">
    <source>
        <dbReference type="ARBA" id="ARBA00022737"/>
    </source>
</evidence>
<dbReference type="RefSeq" id="XP_036360485.1">
    <property type="nucleotide sequence ID" value="XM_036504592.1"/>
</dbReference>
<gene>
    <name evidence="8" type="primary">LOC115217488</name>
</gene>
<dbReference type="InterPro" id="IPR019775">
    <property type="entry name" value="WD40_repeat_CS"/>
</dbReference>
<feature type="region of interest" description="Disordered" evidence="5">
    <location>
        <begin position="741"/>
        <end position="765"/>
    </location>
</feature>
<evidence type="ECO:0000256" key="1">
    <source>
        <dbReference type="ARBA" id="ARBA00022574"/>
    </source>
</evidence>
<dbReference type="PROSITE" id="PS50082">
    <property type="entry name" value="WD_REPEATS_2"/>
    <property type="match status" value="2"/>
</dbReference>
<keyword evidence="2" id="KW-0677">Repeat</keyword>
<dbReference type="PANTHER" id="PTHR46170">
    <property type="entry name" value="GATOR COMPLEX PROTEIN WDR59"/>
    <property type="match status" value="1"/>
</dbReference>
<dbReference type="SUPFAM" id="SSF50978">
    <property type="entry name" value="WD40 repeat-like"/>
    <property type="match status" value="1"/>
</dbReference>
<dbReference type="InterPro" id="IPR015943">
    <property type="entry name" value="WD40/YVTN_repeat-like_dom_sf"/>
</dbReference>
<dbReference type="GO" id="GO:1904263">
    <property type="term" value="P:positive regulation of TORC1 signaling"/>
    <property type="evidence" value="ECO:0007669"/>
    <property type="project" value="TreeGrafter"/>
</dbReference>
<dbReference type="Pfam" id="PF17120">
    <property type="entry name" value="zf-RING_16"/>
    <property type="match status" value="1"/>
</dbReference>
<dbReference type="Pfam" id="PF05773">
    <property type="entry name" value="RWD"/>
    <property type="match status" value="1"/>
</dbReference>
<dbReference type="InterPro" id="IPR036322">
    <property type="entry name" value="WD40_repeat_dom_sf"/>
</dbReference>
<name>A0A7E6EZQ1_9MOLL</name>
<dbReference type="AlphaFoldDB" id="A0A7E6EZQ1"/>
<dbReference type="InterPro" id="IPR001680">
    <property type="entry name" value="WD40_rpt"/>
</dbReference>
<dbReference type="GO" id="GO:0035859">
    <property type="term" value="C:Seh1-associated complex"/>
    <property type="evidence" value="ECO:0007669"/>
    <property type="project" value="TreeGrafter"/>
</dbReference>
<dbReference type="Pfam" id="PF00400">
    <property type="entry name" value="WD40"/>
    <property type="match status" value="2"/>
</dbReference>
<comment type="similarity">
    <text evidence="3">Belongs to the WD repeat WDR59 family.</text>
</comment>
<evidence type="ECO:0000313" key="8">
    <source>
        <dbReference type="RefSeq" id="XP_036360485.1"/>
    </source>
</evidence>
<accession>A0A7E6EZQ1</accession>
<dbReference type="Proteomes" id="UP000515154">
    <property type="component" value="Linkage group LG1"/>
</dbReference>
<dbReference type="PROSITE" id="PS50294">
    <property type="entry name" value="WD_REPEATS_REGION"/>
    <property type="match status" value="1"/>
</dbReference>
<feature type="repeat" description="WD" evidence="4">
    <location>
        <begin position="102"/>
        <end position="137"/>
    </location>
</feature>
<proteinExistence type="inferred from homology"/>
<keyword evidence="7" id="KW-1185">Reference proteome</keyword>
<keyword evidence="1 4" id="KW-0853">WD repeat</keyword>
<dbReference type="KEGG" id="osn:115217488"/>
<dbReference type="GO" id="GO:0005774">
    <property type="term" value="C:vacuolar membrane"/>
    <property type="evidence" value="ECO:0007669"/>
    <property type="project" value="TreeGrafter"/>
</dbReference>
<reference evidence="8" key="1">
    <citation type="submission" date="2025-08" db="UniProtKB">
        <authorList>
            <consortium name="RefSeq"/>
        </authorList>
    </citation>
    <scope>IDENTIFICATION</scope>
</reference>
<feature type="domain" description="RWD" evidence="6">
    <location>
        <begin position="374"/>
        <end position="476"/>
    </location>
</feature>
<dbReference type="PROSITE" id="PS00678">
    <property type="entry name" value="WD_REPEATS_1"/>
    <property type="match status" value="2"/>
</dbReference>
<dbReference type="InterPro" id="IPR006575">
    <property type="entry name" value="RWD_dom"/>
</dbReference>
<dbReference type="SMART" id="SM00591">
    <property type="entry name" value="RWD"/>
    <property type="match status" value="1"/>
</dbReference>
<feature type="repeat" description="WD" evidence="4">
    <location>
        <begin position="188"/>
        <end position="230"/>
    </location>
</feature>
<feature type="compositionally biased region" description="Basic and acidic residues" evidence="5">
    <location>
        <begin position="603"/>
        <end position="616"/>
    </location>
</feature>